<comment type="caution">
    <text evidence="1">The sequence shown here is derived from an EMBL/GenBank/DDBJ whole genome shotgun (WGS) entry which is preliminary data.</text>
</comment>
<accession>A0ACB8C0G2</accession>
<evidence type="ECO:0000313" key="1">
    <source>
        <dbReference type="EMBL" id="KAH7930631.1"/>
    </source>
</evidence>
<keyword evidence="2" id="KW-1185">Reference proteome</keyword>
<organism evidence="1 2">
    <name type="scientific">Leucogyrophana mollusca</name>
    <dbReference type="NCBI Taxonomy" id="85980"/>
    <lineage>
        <taxon>Eukaryota</taxon>
        <taxon>Fungi</taxon>
        <taxon>Dikarya</taxon>
        <taxon>Basidiomycota</taxon>
        <taxon>Agaricomycotina</taxon>
        <taxon>Agaricomycetes</taxon>
        <taxon>Agaricomycetidae</taxon>
        <taxon>Boletales</taxon>
        <taxon>Boletales incertae sedis</taxon>
        <taxon>Leucogyrophana</taxon>
    </lineage>
</organism>
<proteinExistence type="predicted"/>
<dbReference type="Proteomes" id="UP000790709">
    <property type="component" value="Unassembled WGS sequence"/>
</dbReference>
<gene>
    <name evidence="1" type="ORF">BV22DRAFT_1101602</name>
</gene>
<reference evidence="1" key="1">
    <citation type="journal article" date="2021" name="New Phytol.">
        <title>Evolutionary innovations through gain and loss of genes in the ectomycorrhizal Boletales.</title>
        <authorList>
            <person name="Wu G."/>
            <person name="Miyauchi S."/>
            <person name="Morin E."/>
            <person name="Kuo A."/>
            <person name="Drula E."/>
            <person name="Varga T."/>
            <person name="Kohler A."/>
            <person name="Feng B."/>
            <person name="Cao Y."/>
            <person name="Lipzen A."/>
            <person name="Daum C."/>
            <person name="Hundley H."/>
            <person name="Pangilinan J."/>
            <person name="Johnson J."/>
            <person name="Barry K."/>
            <person name="LaButti K."/>
            <person name="Ng V."/>
            <person name="Ahrendt S."/>
            <person name="Min B."/>
            <person name="Choi I.G."/>
            <person name="Park H."/>
            <person name="Plett J.M."/>
            <person name="Magnuson J."/>
            <person name="Spatafora J.W."/>
            <person name="Nagy L.G."/>
            <person name="Henrissat B."/>
            <person name="Grigoriev I.V."/>
            <person name="Yang Z.L."/>
            <person name="Xu J."/>
            <person name="Martin F.M."/>
        </authorList>
    </citation>
    <scope>NUCLEOTIDE SEQUENCE</scope>
    <source>
        <strain evidence="1">KUC20120723A-06</strain>
    </source>
</reference>
<sequence length="281" mass="31546">MVPTQPYDFHAQDADLLLLSSDGAKFHVHRCILAAASPFFEHMFTLPQPLSSYADSDSSVEEQHPVIPVSESRSTVDTLLRYVYPVPDPIIASLDDLGPILAAAAKYDFLGVISALRRVLLSPNFLRENPVRVFAIASRYELEYEAKVASQHTLSVNVLDCPLSDDLKFITAHSYHRLLDLHRRRATAAQRLLKVTDEVKCMQCNGGPHGMFVPPKWWKEFEKLAREELALRPTSEVIFGMAFLARVAEESGCPRCAGSIMDSHKFLEDLKRRIDDLPATI</sequence>
<name>A0ACB8C0G2_9AGAM</name>
<dbReference type="EMBL" id="MU266330">
    <property type="protein sequence ID" value="KAH7930631.1"/>
    <property type="molecule type" value="Genomic_DNA"/>
</dbReference>
<evidence type="ECO:0000313" key="2">
    <source>
        <dbReference type="Proteomes" id="UP000790709"/>
    </source>
</evidence>
<protein>
    <submittedName>
        <fullName evidence="1">Uncharacterized protein</fullName>
    </submittedName>
</protein>